<protein>
    <submittedName>
        <fullName evidence="1">Uncharacterized protein</fullName>
    </submittedName>
</protein>
<proteinExistence type="predicted"/>
<accession>A0ACB7T4I9</accession>
<sequence>MGAVLMVNVLQLHSYPLAMNTTLSDYVAWLRSVECHTGRRSQLIWIAVPRQVPQDVAAPRGGCQSSKRGQHIQPVSQQDQAHVDNYFLRETSTTSFKPIRLPENAAWVPVCLVNVLQLDSYSPAMNPALIDYVTCLHSAEGYTGRRPQPIWTPCPYRILRTWQRTTMVANAATVDDTTSHHVPSGTKRMTTVTSSAKSTMSFKPIRLPESAAWVPVRLVNVLQLDSYSLAMNTALSDYVAWLHSVEWYTGRRSQPIWIAVPLQAAQDVATHRGGCHFCNSGGHMPPLAQRYEAHDGSDESEDSAYGSSDDIP</sequence>
<keyword evidence="2" id="KW-1185">Reference proteome</keyword>
<reference evidence="1" key="1">
    <citation type="submission" date="2020-05" db="EMBL/GenBank/DDBJ databases">
        <title>Large-scale comparative analyses of tick genomes elucidate their genetic diversity and vector capacities.</title>
        <authorList>
            <person name="Jia N."/>
            <person name="Wang J."/>
            <person name="Shi W."/>
            <person name="Du L."/>
            <person name="Sun Y."/>
            <person name="Zhan W."/>
            <person name="Jiang J."/>
            <person name="Wang Q."/>
            <person name="Zhang B."/>
            <person name="Ji P."/>
            <person name="Sakyi L.B."/>
            <person name="Cui X."/>
            <person name="Yuan T."/>
            <person name="Jiang B."/>
            <person name="Yang W."/>
            <person name="Lam T.T.-Y."/>
            <person name="Chang Q."/>
            <person name="Ding S."/>
            <person name="Wang X."/>
            <person name="Zhu J."/>
            <person name="Ruan X."/>
            <person name="Zhao L."/>
            <person name="Wei J."/>
            <person name="Que T."/>
            <person name="Du C."/>
            <person name="Cheng J."/>
            <person name="Dai P."/>
            <person name="Han X."/>
            <person name="Huang E."/>
            <person name="Gao Y."/>
            <person name="Liu J."/>
            <person name="Shao H."/>
            <person name="Ye R."/>
            <person name="Li L."/>
            <person name="Wei W."/>
            <person name="Wang X."/>
            <person name="Wang C."/>
            <person name="Yang T."/>
            <person name="Huo Q."/>
            <person name="Li W."/>
            <person name="Guo W."/>
            <person name="Chen H."/>
            <person name="Zhou L."/>
            <person name="Ni X."/>
            <person name="Tian J."/>
            <person name="Zhou Y."/>
            <person name="Sheng Y."/>
            <person name="Liu T."/>
            <person name="Pan Y."/>
            <person name="Xia L."/>
            <person name="Li J."/>
            <person name="Zhao F."/>
            <person name="Cao W."/>
        </authorList>
    </citation>
    <scope>NUCLEOTIDE SEQUENCE</scope>
    <source>
        <strain evidence="1">Hyas-2018</strain>
    </source>
</reference>
<comment type="caution">
    <text evidence="1">The sequence shown here is derived from an EMBL/GenBank/DDBJ whole genome shotgun (WGS) entry which is preliminary data.</text>
</comment>
<dbReference type="Proteomes" id="UP000821845">
    <property type="component" value="Chromosome 10"/>
</dbReference>
<gene>
    <name evidence="1" type="ORF">HPB50_001144</name>
</gene>
<evidence type="ECO:0000313" key="1">
    <source>
        <dbReference type="EMBL" id="KAH6942121.1"/>
    </source>
</evidence>
<name>A0ACB7T4I9_HYAAI</name>
<organism evidence="1 2">
    <name type="scientific">Hyalomma asiaticum</name>
    <name type="common">Tick</name>
    <dbReference type="NCBI Taxonomy" id="266040"/>
    <lineage>
        <taxon>Eukaryota</taxon>
        <taxon>Metazoa</taxon>
        <taxon>Ecdysozoa</taxon>
        <taxon>Arthropoda</taxon>
        <taxon>Chelicerata</taxon>
        <taxon>Arachnida</taxon>
        <taxon>Acari</taxon>
        <taxon>Parasitiformes</taxon>
        <taxon>Ixodida</taxon>
        <taxon>Ixodoidea</taxon>
        <taxon>Ixodidae</taxon>
        <taxon>Hyalomminae</taxon>
        <taxon>Hyalomma</taxon>
    </lineage>
</organism>
<evidence type="ECO:0000313" key="2">
    <source>
        <dbReference type="Proteomes" id="UP000821845"/>
    </source>
</evidence>
<dbReference type="EMBL" id="CM023490">
    <property type="protein sequence ID" value="KAH6942121.1"/>
    <property type="molecule type" value="Genomic_DNA"/>
</dbReference>